<dbReference type="HOGENOM" id="CLU_017985_1_2_9"/>
<evidence type="ECO:0000256" key="4">
    <source>
        <dbReference type="ARBA" id="ARBA00022840"/>
    </source>
</evidence>
<dbReference type="EMBL" id="ACGV01000119">
    <property type="protein sequence ID" value="EEJ40739.1"/>
    <property type="molecule type" value="Genomic_DNA"/>
</dbReference>
<dbReference type="PANTHER" id="PTHR13779">
    <property type="entry name" value="WERNER HELICASE-INTERACTING PROTEIN 1 FAMILY MEMBER"/>
    <property type="match status" value="1"/>
</dbReference>
<dbReference type="Gene3D" id="3.40.50.300">
    <property type="entry name" value="P-loop containing nucleotide triphosphate hydrolases"/>
    <property type="match status" value="1"/>
</dbReference>
<dbReference type="Gene3D" id="1.20.272.10">
    <property type="match status" value="1"/>
</dbReference>
<dbReference type="GO" id="GO:0017116">
    <property type="term" value="F:single-stranded DNA helicase activity"/>
    <property type="evidence" value="ECO:0007669"/>
    <property type="project" value="TreeGrafter"/>
</dbReference>
<dbReference type="InterPro" id="IPR021886">
    <property type="entry name" value="MgsA_C"/>
</dbReference>
<evidence type="ECO:0000256" key="2">
    <source>
        <dbReference type="ARBA" id="ARBA00020776"/>
    </source>
</evidence>
<dbReference type="CDD" id="cd18139">
    <property type="entry name" value="HLD_clamp_RarA"/>
    <property type="match status" value="1"/>
</dbReference>
<evidence type="ECO:0000313" key="6">
    <source>
        <dbReference type="EMBL" id="EEJ40739.1"/>
    </source>
</evidence>
<dbReference type="GO" id="GO:0008047">
    <property type="term" value="F:enzyme activator activity"/>
    <property type="evidence" value="ECO:0007669"/>
    <property type="project" value="TreeGrafter"/>
</dbReference>
<dbReference type="SUPFAM" id="SSF52540">
    <property type="entry name" value="P-loop containing nucleoside triphosphate hydrolases"/>
    <property type="match status" value="1"/>
</dbReference>
<dbReference type="FunFam" id="3.40.50.300:FF:000766">
    <property type="entry name" value="Recombination factor protein RarA"/>
    <property type="match status" value="1"/>
</dbReference>
<proteinExistence type="inferred from homology"/>
<evidence type="ECO:0000313" key="7">
    <source>
        <dbReference type="Proteomes" id="UP000004483"/>
    </source>
</evidence>
<dbReference type="CDD" id="cd00009">
    <property type="entry name" value="AAA"/>
    <property type="match status" value="1"/>
</dbReference>
<dbReference type="GO" id="GO:0006261">
    <property type="term" value="P:DNA-templated DNA replication"/>
    <property type="evidence" value="ECO:0007669"/>
    <property type="project" value="TreeGrafter"/>
</dbReference>
<evidence type="ECO:0000259" key="5">
    <source>
        <dbReference type="SMART" id="SM00382"/>
    </source>
</evidence>
<dbReference type="SUPFAM" id="SSF48019">
    <property type="entry name" value="post-AAA+ oligomerization domain-like"/>
    <property type="match status" value="1"/>
</dbReference>
<evidence type="ECO:0000256" key="1">
    <source>
        <dbReference type="ARBA" id="ARBA00008959"/>
    </source>
</evidence>
<reference evidence="6 7" key="1">
    <citation type="submission" date="2009-01" db="EMBL/GenBank/DDBJ databases">
        <authorList>
            <person name="Qin X."/>
            <person name="Bachman B."/>
            <person name="Battles P."/>
            <person name="Bell A."/>
            <person name="Bess C."/>
            <person name="Bickham C."/>
            <person name="Chaboub L."/>
            <person name="Chen D."/>
            <person name="Coyle M."/>
            <person name="Deiros D.R."/>
            <person name="Dinh H."/>
            <person name="Forbes L."/>
            <person name="Fowler G."/>
            <person name="Francisco L."/>
            <person name="Fu Q."/>
            <person name="Gubbala S."/>
            <person name="Hale W."/>
            <person name="Han Y."/>
            <person name="Hemphill L."/>
            <person name="Highlander S.K."/>
            <person name="Hirani K."/>
            <person name="Hogues M."/>
            <person name="Jackson L."/>
            <person name="Jakkamsetti A."/>
            <person name="Javaid M."/>
            <person name="Jiang H."/>
            <person name="Korchina V."/>
            <person name="Kovar C."/>
            <person name="Lara F."/>
            <person name="Lee S."/>
            <person name="Mata R."/>
            <person name="Mathew T."/>
            <person name="Moen C."/>
            <person name="Morales K."/>
            <person name="Munidasa M."/>
            <person name="Nazareth L."/>
            <person name="Ngo R."/>
            <person name="Nguyen L."/>
            <person name="Okwuonu G."/>
            <person name="Ongeri F."/>
            <person name="Patil S."/>
            <person name="Petrosino J."/>
            <person name="Pham C."/>
            <person name="Pham P."/>
            <person name="Pu L.-L."/>
            <person name="Puazo M."/>
            <person name="Raj R."/>
            <person name="Reid J."/>
            <person name="Rouhana J."/>
            <person name="Saada N."/>
            <person name="Shang Y."/>
            <person name="Simmons D."/>
            <person name="Thornton R."/>
            <person name="Warren J."/>
            <person name="Weissenberger G."/>
            <person name="Zhang J."/>
            <person name="Zhang L."/>
            <person name="Zhou C."/>
            <person name="Zhu D."/>
            <person name="Muzny D."/>
            <person name="Worley K."/>
            <person name="Gibbs R."/>
        </authorList>
    </citation>
    <scope>NUCLEOTIDE SEQUENCE [LARGE SCALE GENOMIC DNA]</scope>
    <source>
        <strain evidence="6 7">ATCC 49540</strain>
    </source>
</reference>
<dbReference type="Pfam" id="PF12002">
    <property type="entry name" value="MgsA_C"/>
    <property type="match status" value="1"/>
</dbReference>
<dbReference type="InterPro" id="IPR003593">
    <property type="entry name" value="AAA+_ATPase"/>
</dbReference>
<comment type="similarity">
    <text evidence="1">Belongs to the AAA ATPase family. RarA/MGS1/WRNIP1 subfamily.</text>
</comment>
<name>C2ETQ1_9LACO</name>
<dbReference type="Proteomes" id="UP000004483">
    <property type="component" value="Unassembled WGS sequence"/>
</dbReference>
<keyword evidence="4" id="KW-0067">ATP-binding</keyword>
<protein>
    <recommendedName>
        <fullName evidence="2">Replication-associated recombination protein A</fullName>
    </recommendedName>
</protein>
<dbReference type="GO" id="GO:0005524">
    <property type="term" value="F:ATP binding"/>
    <property type="evidence" value="ECO:0007669"/>
    <property type="project" value="UniProtKB-KW"/>
</dbReference>
<sequence length="432" mass="47548">MQPLAYRMRPRNLSEVVGQQHLVGPNKIISRMVKARMLSSLILYGPPGTGKTSIASAIAGSTKYAFRKLNAATDTKKDLQVVAEEAKMSGTVILLLDEIHRLDKSKQDFLLPHLENGRIILIGATTENPYISINPAIRSRTQIFPVHPLSIEDMKVAVNRALTDSERGLGKMPIKLDQDAEEQLLTATNGDLRSALNGLELAAKSTDPDKDGIIHLTLPVIEESVQKKAIASDRDGDAHYDVISAFQKSIRGSDTDAALHYLARLIEAGDLISICRRLIIIAYEDIGLANMPAVQRAVTAVQAAQQIGFPEARIPLADVVIELCLSPKSNSGISAVDSALEQVRAGGTGEVPDHLKDAHYKGASKLGHGTNYLFPHDYPQDWVAQQYLPERIKNAQYFHPKKNGRFEQALGNQYWQLKNAQRNGLRHHPQHP</sequence>
<dbReference type="Pfam" id="PF16193">
    <property type="entry name" value="AAA_assoc_2"/>
    <property type="match status" value="1"/>
</dbReference>
<dbReference type="eggNOG" id="COG2256">
    <property type="taxonomic scope" value="Bacteria"/>
</dbReference>
<dbReference type="InterPro" id="IPR008921">
    <property type="entry name" value="DNA_pol3_clamp-load_cplx_C"/>
</dbReference>
<dbReference type="Pfam" id="PF00004">
    <property type="entry name" value="AAA"/>
    <property type="match status" value="1"/>
</dbReference>
<dbReference type="InterPro" id="IPR003959">
    <property type="entry name" value="ATPase_AAA_core"/>
</dbReference>
<dbReference type="FunFam" id="1.20.272.10:FF:000001">
    <property type="entry name" value="Putative AAA family ATPase"/>
    <property type="match status" value="1"/>
</dbReference>
<comment type="caution">
    <text evidence="6">The sequence shown here is derived from an EMBL/GenBank/DDBJ whole genome shotgun (WGS) entry which is preliminary data.</text>
</comment>
<feature type="domain" description="AAA+ ATPase" evidence="5">
    <location>
        <begin position="37"/>
        <end position="149"/>
    </location>
</feature>
<dbReference type="InterPro" id="IPR032423">
    <property type="entry name" value="AAA_assoc_2"/>
</dbReference>
<accession>C2ETQ1</accession>
<dbReference type="GO" id="GO:0003677">
    <property type="term" value="F:DNA binding"/>
    <property type="evidence" value="ECO:0007669"/>
    <property type="project" value="InterPro"/>
</dbReference>
<dbReference type="Gene3D" id="1.10.3710.10">
    <property type="entry name" value="DNA polymerase III clamp loader subunits, C-terminal domain"/>
    <property type="match status" value="1"/>
</dbReference>
<dbReference type="Gene3D" id="1.10.8.60">
    <property type="match status" value="1"/>
</dbReference>
<dbReference type="InterPro" id="IPR051314">
    <property type="entry name" value="AAA_ATPase_RarA/MGS1/WRNIP1"/>
</dbReference>
<dbReference type="InterPro" id="IPR027417">
    <property type="entry name" value="P-loop_NTPase"/>
</dbReference>
<dbReference type="PANTHER" id="PTHR13779:SF7">
    <property type="entry name" value="ATPASE WRNIP1"/>
    <property type="match status" value="1"/>
</dbReference>
<dbReference type="AlphaFoldDB" id="C2ETQ1"/>
<dbReference type="GO" id="GO:0000731">
    <property type="term" value="P:DNA synthesis involved in DNA repair"/>
    <property type="evidence" value="ECO:0007669"/>
    <property type="project" value="TreeGrafter"/>
</dbReference>
<keyword evidence="3" id="KW-0547">Nucleotide-binding</keyword>
<dbReference type="STRING" id="1423814.HMPREF0549_0837"/>
<dbReference type="GO" id="GO:0016887">
    <property type="term" value="F:ATP hydrolysis activity"/>
    <property type="evidence" value="ECO:0007669"/>
    <property type="project" value="InterPro"/>
</dbReference>
<dbReference type="SMART" id="SM00382">
    <property type="entry name" value="AAA"/>
    <property type="match status" value="1"/>
</dbReference>
<dbReference type="FunFam" id="1.10.3710.10:FF:000003">
    <property type="entry name" value="ATPase, AAA family protein"/>
    <property type="match status" value="1"/>
</dbReference>
<evidence type="ECO:0000256" key="3">
    <source>
        <dbReference type="ARBA" id="ARBA00022741"/>
    </source>
</evidence>
<gene>
    <name evidence="6" type="ORF">HMPREF0549_0837</name>
</gene>
<dbReference type="FunFam" id="1.10.8.60:FF:000029">
    <property type="entry name" value="Replication-associated recombination protein A"/>
    <property type="match status" value="1"/>
</dbReference>
<organism evidence="6 7">
    <name type="scientific">Limosilactobacillus vaginalis DSM 5837 = ATCC 49540</name>
    <dbReference type="NCBI Taxonomy" id="1423814"/>
    <lineage>
        <taxon>Bacteria</taxon>
        <taxon>Bacillati</taxon>
        <taxon>Bacillota</taxon>
        <taxon>Bacilli</taxon>
        <taxon>Lactobacillales</taxon>
        <taxon>Lactobacillaceae</taxon>
        <taxon>Limosilactobacillus</taxon>
    </lineage>
</organism>